<name>A0A0G2Y054_MIMIV</name>
<evidence type="ECO:0000313" key="2">
    <source>
        <dbReference type="EMBL" id="AKI78980.1"/>
    </source>
</evidence>
<sequence length="344" mass="39885">MTQVNNQINNWNELVSVLEGKTDVLFVELLIKVNRHINSNRFNKNFNPTTVIKSQQSIFDTFKLIFEQLSIETDTNEIFTEITSLTTNNSMTFLMTGVGKWIKFHGKETSNIHFIDDEKTIISDRTLADFLNKITEFQNQYTYFGKKPLVYYKFKDLPSGEILEYIKTFDVIPCVLTDVTPSLNYNKDNFESTLLLDQASVLTLCSNLSWGYSDTFYQLSQENKTKEQVIANKLEMDNLILGKRLLVNKSVYDGIVAKIDFTAGPTEKNRFENISKYLEIVEDCINPRFLKMKDSELICTSVAERECATIVTNNKHVWKKIKLFYKEIPCKLFVSVQLTETKYN</sequence>
<feature type="domain" description="DUF1308" evidence="1">
    <location>
        <begin position="196"/>
        <end position="342"/>
    </location>
</feature>
<reference evidence="2 3" key="1">
    <citation type="submission" date="2014-10" db="EMBL/GenBank/DDBJ databases">
        <title>Pan-genome analysis of Brazilian lineage A amoebal mimiviruses.</title>
        <authorList>
            <person name="Assis F.L."/>
            <person name="Abrahao J.S."/>
            <person name="Kroon E.G."/>
            <person name="Dornas F.P."/>
            <person name="Andrade K.R."/>
            <person name="Borato P.V.M."/>
            <person name="Pilotto M.R."/>
            <person name="Benamar S."/>
            <person name="LaScola B."/>
            <person name="Colson P."/>
        </authorList>
    </citation>
    <scope>NUCLEOTIDE SEQUENCE [LARGE SCALE GENOMIC DNA]</scope>
    <source>
        <strain evidence="2 3">Oyster</strain>
    </source>
</reference>
<dbReference type="Proteomes" id="UP000241474">
    <property type="component" value="Segment"/>
</dbReference>
<accession>A0A0G2Y054</accession>
<proteinExistence type="predicted"/>
<dbReference type="InterPro" id="IPR010733">
    <property type="entry name" value="DUF1308"/>
</dbReference>
<protein>
    <recommendedName>
        <fullName evidence="1">DUF1308 domain-containing protein</fullName>
    </recommendedName>
</protein>
<dbReference type="EMBL" id="KM982401">
    <property type="protein sequence ID" value="AKI78980.1"/>
    <property type="molecule type" value="Genomic_DNA"/>
</dbReference>
<organism evidence="2 3">
    <name type="scientific">Acanthamoeba polyphaga mimivirus</name>
    <name type="common">APMV</name>
    <dbReference type="NCBI Taxonomy" id="212035"/>
    <lineage>
        <taxon>Viruses</taxon>
        <taxon>Varidnaviria</taxon>
        <taxon>Bamfordvirae</taxon>
        <taxon>Nucleocytoviricota</taxon>
        <taxon>Megaviricetes</taxon>
        <taxon>Imitervirales</taxon>
        <taxon>Mimiviridae</taxon>
        <taxon>Megamimivirinae</taxon>
        <taxon>Mimivirus</taxon>
        <taxon>Mimivirus bradfordmassiliense</taxon>
    </lineage>
</organism>
<evidence type="ECO:0000259" key="1">
    <source>
        <dbReference type="Pfam" id="PF07000"/>
    </source>
</evidence>
<organismHost>
    <name type="scientific">Acanthamoeba polyphaga</name>
    <name type="common">Amoeba</name>
    <dbReference type="NCBI Taxonomy" id="5757"/>
</organismHost>
<dbReference type="Pfam" id="PF07000">
    <property type="entry name" value="DUF1308"/>
    <property type="match status" value="1"/>
</dbReference>
<evidence type="ECO:0000313" key="3">
    <source>
        <dbReference type="Proteomes" id="UP000241474"/>
    </source>
</evidence>